<dbReference type="InterPro" id="IPR010233">
    <property type="entry name" value="UbiG_MeTrfase"/>
</dbReference>
<dbReference type="InterPro" id="IPR029063">
    <property type="entry name" value="SAM-dependent_MTases_sf"/>
</dbReference>
<proteinExistence type="inferred from homology"/>
<accession>R7UEY1</accession>
<evidence type="ECO:0000256" key="3">
    <source>
        <dbReference type="ARBA" id="ARBA00022688"/>
    </source>
</evidence>
<keyword evidence="2" id="KW-0808">Transferase</keyword>
<gene>
    <name evidence="6" type="ORF">CAPTEDRAFT_147618</name>
</gene>
<dbReference type="SUPFAM" id="SSF53335">
    <property type="entry name" value="S-adenosyl-L-methionine-dependent methyltransferases"/>
    <property type="match status" value="1"/>
</dbReference>
<dbReference type="AlphaFoldDB" id="R7UEY1"/>
<dbReference type="OrthoDB" id="3265906at2759"/>
<feature type="domain" description="Methyltransferase type 11" evidence="5">
    <location>
        <begin position="59"/>
        <end position="164"/>
    </location>
</feature>
<sequence length="251" mass="27611">TIDQEEVDKFGKLAQKWWDRSGEFGALHTMNNIRIPLVRDALAPGQSLFTKPLRGLKLLDVGCGGGILSEARANSSPLARLGASVTGLDASAENINIARLHAAHDSLVRENTDYICSPVEQLPESLWETYDAVVASEILEHVSDAQVFISSCCCLVKPGGSIFITSLNKTQASKFLAVFAAERILRIVPEGAHDWDKFVPIDVLQSLLRENGMTTQLLHGIKLNPFNLKWSWTSDVSMNYALHATKFHPES</sequence>
<dbReference type="OMA" id="LASRWWD"/>
<keyword evidence="1" id="KW-0489">Methyltransferase</keyword>
<dbReference type="EMBL" id="KB301807">
    <property type="protein sequence ID" value="ELU05074.1"/>
    <property type="molecule type" value="Genomic_DNA"/>
</dbReference>
<evidence type="ECO:0000313" key="7">
    <source>
        <dbReference type="EnsemblMetazoa" id="CapteP147618"/>
    </source>
</evidence>
<dbReference type="Gene3D" id="3.40.50.150">
    <property type="entry name" value="Vaccinia Virus protein VP39"/>
    <property type="match status" value="1"/>
</dbReference>
<dbReference type="GO" id="GO:0032259">
    <property type="term" value="P:methylation"/>
    <property type="evidence" value="ECO:0007669"/>
    <property type="project" value="UniProtKB-KW"/>
</dbReference>
<dbReference type="InterPro" id="IPR013216">
    <property type="entry name" value="Methyltransf_11"/>
</dbReference>
<dbReference type="EMBL" id="AMQN01007960">
    <property type="status" value="NOT_ANNOTATED_CDS"/>
    <property type="molecule type" value="Genomic_DNA"/>
</dbReference>
<reference evidence="8" key="1">
    <citation type="submission" date="2012-12" db="EMBL/GenBank/DDBJ databases">
        <authorList>
            <person name="Hellsten U."/>
            <person name="Grimwood J."/>
            <person name="Chapman J.A."/>
            <person name="Shapiro H."/>
            <person name="Aerts A."/>
            <person name="Otillar R.P."/>
            <person name="Terry A.Y."/>
            <person name="Boore J.L."/>
            <person name="Simakov O."/>
            <person name="Marletaz F."/>
            <person name="Cho S.-J."/>
            <person name="Edsinger-Gonzales E."/>
            <person name="Havlak P."/>
            <person name="Kuo D.-H."/>
            <person name="Larsson T."/>
            <person name="Lv J."/>
            <person name="Arendt D."/>
            <person name="Savage R."/>
            <person name="Osoegawa K."/>
            <person name="de Jong P."/>
            <person name="Lindberg D.R."/>
            <person name="Seaver E.C."/>
            <person name="Weisblat D.A."/>
            <person name="Putnam N.H."/>
            <person name="Grigoriev I.V."/>
            <person name="Rokhsar D.S."/>
        </authorList>
    </citation>
    <scope>NUCLEOTIDE SEQUENCE</scope>
    <source>
        <strain evidence="8">I ESC-2004</strain>
    </source>
</reference>
<dbReference type="GO" id="GO:0010420">
    <property type="term" value="F:polyprenyldihydroxybenzoate methyltransferase activity"/>
    <property type="evidence" value="ECO:0007669"/>
    <property type="project" value="InterPro"/>
</dbReference>
<dbReference type="STRING" id="283909.R7UEY1"/>
<keyword evidence="8" id="KW-1185">Reference proteome</keyword>
<dbReference type="CDD" id="cd02440">
    <property type="entry name" value="AdoMet_MTases"/>
    <property type="match status" value="1"/>
</dbReference>
<reference evidence="6 8" key="2">
    <citation type="journal article" date="2013" name="Nature">
        <title>Insights into bilaterian evolution from three spiralian genomes.</title>
        <authorList>
            <person name="Simakov O."/>
            <person name="Marletaz F."/>
            <person name="Cho S.J."/>
            <person name="Edsinger-Gonzales E."/>
            <person name="Havlak P."/>
            <person name="Hellsten U."/>
            <person name="Kuo D.H."/>
            <person name="Larsson T."/>
            <person name="Lv J."/>
            <person name="Arendt D."/>
            <person name="Savage R."/>
            <person name="Osoegawa K."/>
            <person name="de Jong P."/>
            <person name="Grimwood J."/>
            <person name="Chapman J.A."/>
            <person name="Shapiro H."/>
            <person name="Aerts A."/>
            <person name="Otillar R.P."/>
            <person name="Terry A.Y."/>
            <person name="Boore J.L."/>
            <person name="Grigoriev I.V."/>
            <person name="Lindberg D.R."/>
            <person name="Seaver E.C."/>
            <person name="Weisblat D.A."/>
            <person name="Putnam N.H."/>
            <person name="Rokhsar D.S."/>
        </authorList>
    </citation>
    <scope>NUCLEOTIDE SEQUENCE</scope>
    <source>
        <strain evidence="6 8">I ESC-2004</strain>
    </source>
</reference>
<evidence type="ECO:0000256" key="1">
    <source>
        <dbReference type="ARBA" id="ARBA00022603"/>
    </source>
</evidence>
<feature type="non-terminal residue" evidence="6">
    <location>
        <position position="1"/>
    </location>
</feature>
<organism evidence="6">
    <name type="scientific">Capitella teleta</name>
    <name type="common">Polychaete worm</name>
    <dbReference type="NCBI Taxonomy" id="283909"/>
    <lineage>
        <taxon>Eukaryota</taxon>
        <taxon>Metazoa</taxon>
        <taxon>Spiralia</taxon>
        <taxon>Lophotrochozoa</taxon>
        <taxon>Annelida</taxon>
        <taxon>Polychaeta</taxon>
        <taxon>Sedentaria</taxon>
        <taxon>Scolecida</taxon>
        <taxon>Capitellidae</taxon>
        <taxon>Capitella</taxon>
    </lineage>
</organism>
<evidence type="ECO:0000313" key="8">
    <source>
        <dbReference type="Proteomes" id="UP000014760"/>
    </source>
</evidence>
<name>R7UEY1_CAPTE</name>
<evidence type="ECO:0000256" key="4">
    <source>
        <dbReference type="ARBA" id="ARBA00022691"/>
    </source>
</evidence>
<evidence type="ECO:0000256" key="2">
    <source>
        <dbReference type="ARBA" id="ARBA00022679"/>
    </source>
</evidence>
<dbReference type="PANTHER" id="PTHR43464:SF19">
    <property type="entry name" value="UBIQUINONE BIOSYNTHESIS O-METHYLTRANSFERASE, MITOCHONDRIAL"/>
    <property type="match status" value="1"/>
</dbReference>
<dbReference type="PANTHER" id="PTHR43464">
    <property type="entry name" value="METHYLTRANSFERASE"/>
    <property type="match status" value="1"/>
</dbReference>
<dbReference type="HAMAP" id="MF_00472">
    <property type="entry name" value="UbiG"/>
    <property type="match status" value="1"/>
</dbReference>
<dbReference type="GO" id="GO:0005739">
    <property type="term" value="C:mitochondrion"/>
    <property type="evidence" value="ECO:0007669"/>
    <property type="project" value="TreeGrafter"/>
</dbReference>
<reference evidence="7" key="3">
    <citation type="submission" date="2015-06" db="UniProtKB">
        <authorList>
            <consortium name="EnsemblMetazoa"/>
        </authorList>
    </citation>
    <scope>IDENTIFICATION</scope>
</reference>
<dbReference type="FunCoup" id="R7UEY1">
    <property type="interactions" value="759"/>
</dbReference>
<dbReference type="Proteomes" id="UP000014760">
    <property type="component" value="Unassembled WGS sequence"/>
</dbReference>
<dbReference type="GO" id="GO:0061542">
    <property type="term" value="F:3-demethylubiquinol 3-O-methyltransferase activity"/>
    <property type="evidence" value="ECO:0007669"/>
    <property type="project" value="InterPro"/>
</dbReference>
<evidence type="ECO:0000259" key="5">
    <source>
        <dbReference type="Pfam" id="PF08241"/>
    </source>
</evidence>
<dbReference type="NCBIfam" id="TIGR01983">
    <property type="entry name" value="UbiG"/>
    <property type="match status" value="1"/>
</dbReference>
<keyword evidence="4" id="KW-0949">S-adenosyl-L-methionine</keyword>
<dbReference type="Pfam" id="PF08241">
    <property type="entry name" value="Methyltransf_11"/>
    <property type="match status" value="1"/>
</dbReference>
<dbReference type="HOGENOM" id="CLU_042432_0_0_1"/>
<evidence type="ECO:0000313" key="6">
    <source>
        <dbReference type="EMBL" id="ELU05074.1"/>
    </source>
</evidence>
<keyword evidence="3" id="KW-0831">Ubiquinone biosynthesis</keyword>
<dbReference type="EnsemblMetazoa" id="CapteT147618">
    <property type="protein sequence ID" value="CapteP147618"/>
    <property type="gene ID" value="CapteG147618"/>
</dbReference>
<protein>
    <recommendedName>
        <fullName evidence="5">Methyltransferase type 11 domain-containing protein</fullName>
    </recommendedName>
</protein>